<evidence type="ECO:0008006" key="3">
    <source>
        <dbReference type="Google" id="ProtNLM"/>
    </source>
</evidence>
<name>A0A067SR64_GALM3</name>
<dbReference type="Gene3D" id="3.80.10.10">
    <property type="entry name" value="Ribonuclease Inhibitor"/>
    <property type="match status" value="1"/>
</dbReference>
<evidence type="ECO:0000313" key="1">
    <source>
        <dbReference type="EMBL" id="KDR69288.1"/>
    </source>
</evidence>
<dbReference type="Proteomes" id="UP000027222">
    <property type="component" value="Unassembled WGS sequence"/>
</dbReference>
<gene>
    <name evidence="1" type="ORF">GALMADRAFT_256118</name>
</gene>
<reference evidence="2" key="1">
    <citation type="journal article" date="2014" name="Proc. Natl. Acad. Sci. U.S.A.">
        <title>Extensive sampling of basidiomycete genomes demonstrates inadequacy of the white-rot/brown-rot paradigm for wood decay fungi.</title>
        <authorList>
            <person name="Riley R."/>
            <person name="Salamov A.A."/>
            <person name="Brown D.W."/>
            <person name="Nagy L.G."/>
            <person name="Floudas D."/>
            <person name="Held B.W."/>
            <person name="Levasseur A."/>
            <person name="Lombard V."/>
            <person name="Morin E."/>
            <person name="Otillar R."/>
            <person name="Lindquist E.A."/>
            <person name="Sun H."/>
            <person name="LaButti K.M."/>
            <person name="Schmutz J."/>
            <person name="Jabbour D."/>
            <person name="Luo H."/>
            <person name="Baker S.E."/>
            <person name="Pisabarro A.G."/>
            <person name="Walton J.D."/>
            <person name="Blanchette R.A."/>
            <person name="Henrissat B."/>
            <person name="Martin F."/>
            <person name="Cullen D."/>
            <person name="Hibbett D.S."/>
            <person name="Grigoriev I.V."/>
        </authorList>
    </citation>
    <scope>NUCLEOTIDE SEQUENCE [LARGE SCALE GENOMIC DNA]</scope>
    <source>
        <strain evidence="2">CBS 339.88</strain>
    </source>
</reference>
<evidence type="ECO:0000313" key="2">
    <source>
        <dbReference type="Proteomes" id="UP000027222"/>
    </source>
</evidence>
<sequence length="541" mass="61418">MAASHGHTIHSSIEEAANQSVYPPILKLHDDLLWRIFMINATLDDKFGLGRDGQPKNTGLETARFTSQVCRQWRALTLGSPTIWGNTIDLQLLRQNSDQWRKVVLKRSGSAPLWISGDVLGENEHSMPYFFSLLNDNWERIRGLDIRVFKFFSLDYDMWRSFRSAAPNLEVLRVQFHSIPEPSSLTSRDQGVFFSGKAPRLREFHCPMMSFSMSAPWVRQLQALTLSYPQSIYDLFSTADMPFLETLDILEILRINEILVPGNLANKKVFPRLKSINLQHNFKACLSILEHIIASPRCALHLLTCDRDLRHVTSDQISAFQAIITHYSKGYFDATPTQQLVLHVHENMFSMSAPTATRIPPSSFSVNIISPPHAIFSPIMRSFSSCDFSSVTTFRLYIFNDYETYKLDTISFISALPSVEILHVTKDAIRILLCLPKERRKVFPMLHTLTLGHSENLVRPPYPDVLLSFLASRRDEGMPIKILDLAECPFESIGNLGLLEGMANLKVRWKRPSGFVSGVDEYICGSGTPSMLDLRTNAHNV</sequence>
<dbReference type="AlphaFoldDB" id="A0A067SR64"/>
<dbReference type="HOGENOM" id="CLU_030662_0_0_1"/>
<dbReference type="InterPro" id="IPR032675">
    <property type="entry name" value="LRR_dom_sf"/>
</dbReference>
<protein>
    <recommendedName>
        <fullName evidence="3">F-box domain-containing protein</fullName>
    </recommendedName>
</protein>
<dbReference type="EMBL" id="KL142403">
    <property type="protein sequence ID" value="KDR69288.1"/>
    <property type="molecule type" value="Genomic_DNA"/>
</dbReference>
<keyword evidence="2" id="KW-1185">Reference proteome</keyword>
<dbReference type="OrthoDB" id="3045590at2759"/>
<accession>A0A067SR64</accession>
<proteinExistence type="predicted"/>
<organism evidence="1 2">
    <name type="scientific">Galerina marginata (strain CBS 339.88)</name>
    <dbReference type="NCBI Taxonomy" id="685588"/>
    <lineage>
        <taxon>Eukaryota</taxon>
        <taxon>Fungi</taxon>
        <taxon>Dikarya</taxon>
        <taxon>Basidiomycota</taxon>
        <taxon>Agaricomycotina</taxon>
        <taxon>Agaricomycetes</taxon>
        <taxon>Agaricomycetidae</taxon>
        <taxon>Agaricales</taxon>
        <taxon>Agaricineae</taxon>
        <taxon>Strophariaceae</taxon>
        <taxon>Galerina</taxon>
    </lineage>
</organism>